<proteinExistence type="predicted"/>
<accession>A0ABX5YLX9</accession>
<dbReference type="Proteomes" id="UP000322887">
    <property type="component" value="Chromosome"/>
</dbReference>
<organism evidence="1 2">
    <name type="scientific">Gimesia maris</name>
    <dbReference type="NCBI Taxonomy" id="122"/>
    <lineage>
        <taxon>Bacteria</taxon>
        <taxon>Pseudomonadati</taxon>
        <taxon>Planctomycetota</taxon>
        <taxon>Planctomycetia</taxon>
        <taxon>Planctomycetales</taxon>
        <taxon>Planctomycetaceae</taxon>
        <taxon>Gimesia</taxon>
    </lineage>
</organism>
<evidence type="ECO:0000313" key="1">
    <source>
        <dbReference type="EMBL" id="QEG16711.1"/>
    </source>
</evidence>
<keyword evidence="2" id="KW-1185">Reference proteome</keyword>
<evidence type="ECO:0000313" key="2">
    <source>
        <dbReference type="Proteomes" id="UP000322887"/>
    </source>
</evidence>
<reference evidence="1 2" key="1">
    <citation type="submission" date="2019-08" db="EMBL/GenBank/DDBJ databases">
        <title>Deep-cultivation of Planctomycetes and their phenomic and genomic characterization uncovers novel biology.</title>
        <authorList>
            <person name="Wiegand S."/>
            <person name="Jogler M."/>
            <person name="Boedeker C."/>
            <person name="Pinto D."/>
            <person name="Vollmers J."/>
            <person name="Rivas-Marin E."/>
            <person name="Kohn T."/>
            <person name="Peeters S.H."/>
            <person name="Heuer A."/>
            <person name="Rast P."/>
            <person name="Oberbeckmann S."/>
            <person name="Bunk B."/>
            <person name="Jeske O."/>
            <person name="Meyerdierks A."/>
            <person name="Storesund J.E."/>
            <person name="Kallscheuer N."/>
            <person name="Luecker S."/>
            <person name="Lage O.M."/>
            <person name="Pohl T."/>
            <person name="Merkel B.J."/>
            <person name="Hornburger P."/>
            <person name="Mueller R.-W."/>
            <person name="Bruemmer F."/>
            <person name="Labrenz M."/>
            <person name="Spormann A.M."/>
            <person name="Op den Camp H."/>
            <person name="Overmann J."/>
            <person name="Amann R."/>
            <person name="Jetten M.S.M."/>
            <person name="Mascher T."/>
            <person name="Medema M.H."/>
            <person name="Devos D.P."/>
            <person name="Kaster A.-K."/>
            <person name="Ovreas L."/>
            <person name="Rohde M."/>
            <person name="Galperin M.Y."/>
            <person name="Jogler C."/>
        </authorList>
    </citation>
    <scope>NUCLEOTIDE SEQUENCE [LARGE SCALE GENOMIC DNA]</scope>
    <source>
        <strain evidence="1 2">DSM 8797</strain>
    </source>
</reference>
<gene>
    <name evidence="1" type="ORF">GmarT_25780</name>
</gene>
<sequence>MEEAESSMTESTKSPDILKKKALESVIKKANAGDQNALRLLRKFLDQQPQIWNEVGDVAKIAEKAWITLIANGDSMIQESLQKKLAALKQEILGDSDHIFGQMLADVIRATWLEMHYLMSVDADATNRTAGQSTLMIKRLESAQRRYTSAIKQYCQIKKLLPGEHRQPDLKIFSPQQDRA</sequence>
<protein>
    <submittedName>
        <fullName evidence="1">Uncharacterized protein</fullName>
    </submittedName>
</protein>
<dbReference type="EMBL" id="CP042910">
    <property type="protein sequence ID" value="QEG16711.1"/>
    <property type="molecule type" value="Genomic_DNA"/>
</dbReference>
<name>A0ABX5YLX9_9PLAN</name>